<name>A0ABT4QUU6_9HYPH</name>
<dbReference type="Proteomes" id="UP001152178">
    <property type="component" value="Unassembled WGS sequence"/>
</dbReference>
<dbReference type="RefSeq" id="WP_269905807.1">
    <property type="nucleotide sequence ID" value="NZ_JAPFQA010000005.1"/>
</dbReference>
<reference evidence="1" key="1">
    <citation type="submission" date="2022-11" db="EMBL/GenBank/DDBJ databases">
        <authorList>
            <person name="Coimbra C."/>
        </authorList>
    </citation>
    <scope>NUCLEOTIDE SEQUENCE</scope>
    <source>
        <strain evidence="1">Jales19</strain>
    </source>
</reference>
<comment type="caution">
    <text evidence="1">The sequence shown here is derived from an EMBL/GenBank/DDBJ whole genome shotgun (WGS) entry which is preliminary data.</text>
</comment>
<proteinExistence type="predicted"/>
<dbReference type="EMBL" id="JAPFQA010000005">
    <property type="protein sequence ID" value="MCZ8545337.1"/>
    <property type="molecule type" value="Genomic_DNA"/>
</dbReference>
<evidence type="ECO:0000313" key="1">
    <source>
        <dbReference type="EMBL" id="MCZ8545337.1"/>
    </source>
</evidence>
<sequence length="87" mass="10058">MTIPMNPDDPKDAWQMRVSTTICDFGIVLRELHDSNPWPDLPLLPFAMNYLMTELWDHYFSQTEIREAFEAAVADLARYAGGDEIRP</sequence>
<gene>
    <name evidence="1" type="ORF">OOJ09_14185</name>
</gene>
<accession>A0ABT4QUU6</accession>
<protein>
    <submittedName>
        <fullName evidence="1">Uncharacterized protein</fullName>
    </submittedName>
</protein>
<organism evidence="1 2">
    <name type="scientific">Mesorhizobium qingshengii</name>
    <dbReference type="NCBI Taxonomy" id="1165689"/>
    <lineage>
        <taxon>Bacteria</taxon>
        <taxon>Pseudomonadati</taxon>
        <taxon>Pseudomonadota</taxon>
        <taxon>Alphaproteobacteria</taxon>
        <taxon>Hyphomicrobiales</taxon>
        <taxon>Phyllobacteriaceae</taxon>
        <taxon>Mesorhizobium</taxon>
    </lineage>
</organism>
<evidence type="ECO:0000313" key="2">
    <source>
        <dbReference type="Proteomes" id="UP001152178"/>
    </source>
</evidence>
<keyword evidence="2" id="KW-1185">Reference proteome</keyword>